<dbReference type="SUPFAM" id="SSF69318">
    <property type="entry name" value="Integrin alpha N-terminal domain"/>
    <property type="match status" value="1"/>
</dbReference>
<dbReference type="Proteomes" id="UP001272242">
    <property type="component" value="Unassembled WGS sequence"/>
</dbReference>
<protein>
    <submittedName>
        <fullName evidence="3">VCBS repeat-containing protein</fullName>
    </submittedName>
</protein>
<dbReference type="Gene3D" id="2.130.10.130">
    <property type="entry name" value="Integrin alpha, N-terminal"/>
    <property type="match status" value="1"/>
</dbReference>
<evidence type="ECO:0000256" key="2">
    <source>
        <dbReference type="SAM" id="MobiDB-lite"/>
    </source>
</evidence>
<dbReference type="RefSeq" id="WP_320687830.1">
    <property type="nucleotide sequence ID" value="NZ_JAXBLV010000193.1"/>
</dbReference>
<name>A0ABU5F1P0_9BACT</name>
<dbReference type="InterPro" id="IPR028994">
    <property type="entry name" value="Integrin_alpha_N"/>
</dbReference>
<evidence type="ECO:0000313" key="4">
    <source>
        <dbReference type="Proteomes" id="UP001272242"/>
    </source>
</evidence>
<keyword evidence="4" id="KW-1185">Reference proteome</keyword>
<organism evidence="3 4">
    <name type="scientific">Gemmata algarum</name>
    <dbReference type="NCBI Taxonomy" id="2975278"/>
    <lineage>
        <taxon>Bacteria</taxon>
        <taxon>Pseudomonadati</taxon>
        <taxon>Planctomycetota</taxon>
        <taxon>Planctomycetia</taxon>
        <taxon>Gemmatales</taxon>
        <taxon>Gemmataceae</taxon>
        <taxon>Gemmata</taxon>
    </lineage>
</organism>
<dbReference type="InterPro" id="IPR013517">
    <property type="entry name" value="FG-GAP"/>
</dbReference>
<comment type="caution">
    <text evidence="3">The sequence shown here is derived from an EMBL/GenBank/DDBJ whole genome shotgun (WGS) entry which is preliminary data.</text>
</comment>
<sequence>MPATFTPNTFGGGTFEPFDNPALEVRSASGDVNADGVADIITAEGPGAGSGSRIRIYDGRAARFSSQAVLISDFYAYSNVPGAGQAPGFAGGVFVAAGDFNGDGFAEVVTSAGAGASGHVKVFDFNNNGSFAGNAPALRASFFAYPGFLGEIRVTTMTQTPGASPLLVTASGAGTTQSDIRMYSNAFGIGEVGPSTLVSPVSQTFPYPGYLGGVSVAGGSNGQLFVSPITGASQISTFATDPFSFGGTTLVPGATYQTGFNNPTDVRLGSADINGDGLLDVLTSSVGANTATPISAFSLNNGLTALNGLNGFQGFGFFGNSWLGSSAFTAVTRNPSTAVGLGSAGLTGGSLAGQQGLVAPGATQGLQAGGPVFFNSGAFSPPSYTSNQPPVFFNSGASGANSSRPNNGTLSPGIF</sequence>
<evidence type="ECO:0000256" key="1">
    <source>
        <dbReference type="ARBA" id="ARBA00022729"/>
    </source>
</evidence>
<gene>
    <name evidence="3" type="ORF">R5W23_002692</name>
</gene>
<keyword evidence="1" id="KW-0732">Signal</keyword>
<accession>A0ABU5F1P0</accession>
<dbReference type="EMBL" id="JAXBLV010000193">
    <property type="protein sequence ID" value="MDY3561414.1"/>
    <property type="molecule type" value="Genomic_DNA"/>
</dbReference>
<dbReference type="Pfam" id="PF01839">
    <property type="entry name" value="FG-GAP"/>
    <property type="match status" value="1"/>
</dbReference>
<proteinExistence type="predicted"/>
<evidence type="ECO:0000313" key="3">
    <source>
        <dbReference type="EMBL" id="MDY3561414.1"/>
    </source>
</evidence>
<reference evidence="4" key="1">
    <citation type="journal article" date="2023" name="Mar. Drugs">
        <title>Gemmata algarum, a Novel Planctomycete Isolated from an Algal Mat, Displays Antimicrobial Activity.</title>
        <authorList>
            <person name="Kumar G."/>
            <person name="Kallscheuer N."/>
            <person name="Kashif M."/>
            <person name="Ahamad S."/>
            <person name="Jagadeeshwari U."/>
            <person name="Pannikurungottu S."/>
            <person name="Haufschild T."/>
            <person name="Kabuu M."/>
            <person name="Sasikala C."/>
            <person name="Jogler C."/>
            <person name="Ramana C."/>
        </authorList>
    </citation>
    <scope>NUCLEOTIDE SEQUENCE [LARGE SCALE GENOMIC DNA]</scope>
    <source>
        <strain evidence="4">JC673</strain>
    </source>
</reference>
<feature type="region of interest" description="Disordered" evidence="2">
    <location>
        <begin position="395"/>
        <end position="415"/>
    </location>
</feature>